<protein>
    <submittedName>
        <fullName evidence="2">NADPH:quinone reductase</fullName>
    </submittedName>
</protein>
<accession>A0ABQ4ESD6</accession>
<comment type="caution">
    <text evidence="2">The sequence shown here is derived from an EMBL/GenBank/DDBJ whole genome shotgun (WGS) entry which is preliminary data.</text>
</comment>
<dbReference type="PANTHER" id="PTHR11695">
    <property type="entry name" value="ALCOHOL DEHYDROGENASE RELATED"/>
    <property type="match status" value="1"/>
</dbReference>
<dbReference type="SMART" id="SM00829">
    <property type="entry name" value="PKS_ER"/>
    <property type="match status" value="1"/>
</dbReference>
<dbReference type="Pfam" id="PF08240">
    <property type="entry name" value="ADH_N"/>
    <property type="match status" value="1"/>
</dbReference>
<keyword evidence="3" id="KW-1185">Reference proteome</keyword>
<name>A0ABQ4ESD6_9ACTN</name>
<dbReference type="RefSeq" id="WP_203858997.1">
    <property type="nucleotide sequence ID" value="NZ_BAAAZQ010000011.1"/>
</dbReference>
<dbReference type="InterPro" id="IPR050700">
    <property type="entry name" value="YIM1/Zinc_Alcohol_DH_Fams"/>
</dbReference>
<evidence type="ECO:0000313" key="2">
    <source>
        <dbReference type="EMBL" id="GIG97519.1"/>
    </source>
</evidence>
<reference evidence="2 3" key="1">
    <citation type="submission" date="2021-01" db="EMBL/GenBank/DDBJ databases">
        <title>Whole genome shotgun sequence of Plantactinospora mayteni NBRC 109088.</title>
        <authorList>
            <person name="Komaki H."/>
            <person name="Tamura T."/>
        </authorList>
    </citation>
    <scope>NUCLEOTIDE SEQUENCE [LARGE SCALE GENOMIC DNA]</scope>
    <source>
        <strain evidence="2 3">NBRC 109088</strain>
    </source>
</reference>
<dbReference type="Pfam" id="PF13602">
    <property type="entry name" value="ADH_zinc_N_2"/>
    <property type="match status" value="1"/>
</dbReference>
<feature type="domain" description="Enoyl reductase (ER)" evidence="1">
    <location>
        <begin position="10"/>
        <end position="305"/>
    </location>
</feature>
<dbReference type="SUPFAM" id="SSF51735">
    <property type="entry name" value="NAD(P)-binding Rossmann-fold domains"/>
    <property type="match status" value="1"/>
</dbReference>
<sequence>MRAARIHGYGDASVIRYEEVPRPVPGDGQVLIEVAATAFNPSDIGLRMGLLRSLFALELPYTLGWDVAGTVVEVGGGVRSRTVGDRVVGRVDTGGAAADYVVAAAGTVVPAPGTVPLAHAAALPVAGLTAWQAVYEHARLTPGQRVFVNGAGGGIGGFAVQLAKHAGAYVIATASPRSADPLRRLGVDRIVDYTATPLAEALDEPVDALLNLVPVDARQGAALLRLVRPGGILVSATAPVEAPAGSPVRSTRFVVRNDPAQLTELVELVDAGIVALDVADSRPLAELASVHRDAEAGRTRGKTLLIPASAA</sequence>
<organism evidence="2 3">
    <name type="scientific">Plantactinospora mayteni</name>
    <dbReference type="NCBI Taxonomy" id="566021"/>
    <lineage>
        <taxon>Bacteria</taxon>
        <taxon>Bacillati</taxon>
        <taxon>Actinomycetota</taxon>
        <taxon>Actinomycetes</taxon>
        <taxon>Micromonosporales</taxon>
        <taxon>Micromonosporaceae</taxon>
        <taxon>Plantactinospora</taxon>
    </lineage>
</organism>
<dbReference type="InterPro" id="IPR020843">
    <property type="entry name" value="ER"/>
</dbReference>
<dbReference type="Proteomes" id="UP000621500">
    <property type="component" value="Unassembled WGS sequence"/>
</dbReference>
<proteinExistence type="predicted"/>
<dbReference type="CDD" id="cd05289">
    <property type="entry name" value="MDR_like_2"/>
    <property type="match status" value="1"/>
</dbReference>
<dbReference type="EMBL" id="BONX01000026">
    <property type="protein sequence ID" value="GIG97519.1"/>
    <property type="molecule type" value="Genomic_DNA"/>
</dbReference>
<evidence type="ECO:0000313" key="3">
    <source>
        <dbReference type="Proteomes" id="UP000621500"/>
    </source>
</evidence>
<evidence type="ECO:0000259" key="1">
    <source>
        <dbReference type="SMART" id="SM00829"/>
    </source>
</evidence>
<dbReference type="SUPFAM" id="SSF50129">
    <property type="entry name" value="GroES-like"/>
    <property type="match status" value="1"/>
</dbReference>
<dbReference type="PANTHER" id="PTHR11695:SF294">
    <property type="entry name" value="RETICULON-4-INTERACTING PROTEIN 1, MITOCHONDRIAL"/>
    <property type="match status" value="1"/>
</dbReference>
<dbReference type="Gene3D" id="3.40.50.720">
    <property type="entry name" value="NAD(P)-binding Rossmann-like Domain"/>
    <property type="match status" value="1"/>
</dbReference>
<dbReference type="InterPro" id="IPR013154">
    <property type="entry name" value="ADH-like_N"/>
</dbReference>
<dbReference type="InterPro" id="IPR011032">
    <property type="entry name" value="GroES-like_sf"/>
</dbReference>
<dbReference type="InterPro" id="IPR036291">
    <property type="entry name" value="NAD(P)-bd_dom_sf"/>
</dbReference>
<dbReference type="Gene3D" id="3.90.180.10">
    <property type="entry name" value="Medium-chain alcohol dehydrogenases, catalytic domain"/>
    <property type="match status" value="1"/>
</dbReference>
<gene>
    <name evidence="2" type="ORF">Pma05_40920</name>
</gene>